<dbReference type="AlphaFoldDB" id="A0A059FHL0"/>
<evidence type="ECO:0000313" key="4">
    <source>
        <dbReference type="Proteomes" id="UP000025171"/>
    </source>
</evidence>
<comment type="caution">
    <text evidence="3">The sequence shown here is derived from an EMBL/GenBank/DDBJ whole genome shotgun (WGS) entry which is preliminary data.</text>
</comment>
<protein>
    <recommendedName>
        <fullName evidence="2">YcxB-like C-terminal domain-containing protein</fullName>
    </recommendedName>
</protein>
<dbReference type="Proteomes" id="UP000025171">
    <property type="component" value="Unassembled WGS sequence"/>
</dbReference>
<evidence type="ECO:0000259" key="2">
    <source>
        <dbReference type="Pfam" id="PF14317"/>
    </source>
</evidence>
<dbReference type="RefSeq" id="WP_035618058.1">
    <property type="nucleotide sequence ID" value="NZ_ARYK01000007.1"/>
</dbReference>
<reference evidence="3 4" key="1">
    <citation type="journal article" date="2014" name="Antonie Van Leeuwenhoek">
        <title>Hyphomonas beringensis sp. nov. and Hyphomonas chukchiensis sp. nov., isolated from surface seawater of the Bering Sea and Chukchi Sea.</title>
        <authorList>
            <person name="Li C."/>
            <person name="Lai Q."/>
            <person name="Li G."/>
            <person name="Dong C."/>
            <person name="Wang J."/>
            <person name="Liao Y."/>
            <person name="Shao Z."/>
        </authorList>
    </citation>
    <scope>NUCLEOTIDE SEQUENCE [LARGE SCALE GENOMIC DNA]</scope>
    <source>
        <strain evidence="3 4">MHS-2</strain>
    </source>
</reference>
<proteinExistence type="predicted"/>
<gene>
    <name evidence="3" type="ORF">HJO_14281</name>
</gene>
<evidence type="ECO:0000313" key="3">
    <source>
        <dbReference type="EMBL" id="KCZ90124.1"/>
    </source>
</evidence>
<dbReference type="OrthoDB" id="7629173at2"/>
<keyword evidence="1" id="KW-0472">Membrane</keyword>
<accession>A0A059FHL0</accession>
<dbReference type="InterPro" id="IPR025588">
    <property type="entry name" value="YcxB-like_C"/>
</dbReference>
<dbReference type="Pfam" id="PF14317">
    <property type="entry name" value="YcxB"/>
    <property type="match status" value="1"/>
</dbReference>
<evidence type="ECO:0000256" key="1">
    <source>
        <dbReference type="SAM" id="Phobius"/>
    </source>
</evidence>
<dbReference type="EMBL" id="ARYK01000007">
    <property type="protein sequence ID" value="KCZ90124.1"/>
    <property type="molecule type" value="Genomic_DNA"/>
</dbReference>
<feature type="domain" description="YcxB-like C-terminal" evidence="2">
    <location>
        <begin position="107"/>
        <end position="162"/>
    </location>
</feature>
<sequence length="175" mass="19485">MTEPLRVSGLLREQDVKRLTRLTRGGAVGPTAVYYAGVTAPVISASMAIMVREATRMIGLSDYWQWFISAMVAALAGISWYLIFIRWSYRHKFGRGTEMTLETQISLTDAGIVLRRGGIETRMAWQCVTGIKTGRSHTAVMVRGADALIIPDAWFKGKKDARTAFMARLKQEVPT</sequence>
<name>A0A059FHL0_9PROT</name>
<organism evidence="3 4">
    <name type="scientific">Hyphomonas johnsonii MHS-2</name>
    <dbReference type="NCBI Taxonomy" id="1280950"/>
    <lineage>
        <taxon>Bacteria</taxon>
        <taxon>Pseudomonadati</taxon>
        <taxon>Pseudomonadota</taxon>
        <taxon>Alphaproteobacteria</taxon>
        <taxon>Hyphomonadales</taxon>
        <taxon>Hyphomonadaceae</taxon>
        <taxon>Hyphomonas</taxon>
    </lineage>
</organism>
<feature type="transmembrane region" description="Helical" evidence="1">
    <location>
        <begin position="63"/>
        <end position="85"/>
    </location>
</feature>
<dbReference type="PATRIC" id="fig|1280950.3.peg.2870"/>
<dbReference type="eggNOG" id="ENOG50315AF">
    <property type="taxonomic scope" value="Bacteria"/>
</dbReference>
<keyword evidence="1" id="KW-0812">Transmembrane</keyword>
<dbReference type="STRING" id="1280950.HJO_14281"/>
<feature type="transmembrane region" description="Helical" evidence="1">
    <location>
        <begin position="27"/>
        <end position="51"/>
    </location>
</feature>
<keyword evidence="4" id="KW-1185">Reference proteome</keyword>
<keyword evidence="1" id="KW-1133">Transmembrane helix</keyword>